<comment type="caution">
    <text evidence="2">The sequence shown here is derived from an EMBL/GenBank/DDBJ whole genome shotgun (WGS) entry which is preliminary data.</text>
</comment>
<feature type="transmembrane region" description="Helical" evidence="1">
    <location>
        <begin position="99"/>
        <end position="119"/>
    </location>
</feature>
<protein>
    <submittedName>
        <fullName evidence="2">Uncharacterized protein</fullName>
    </submittedName>
</protein>
<dbReference type="Proteomes" id="UP001597641">
    <property type="component" value="Unassembled WGS sequence"/>
</dbReference>
<accession>A0ABW6C2G3</accession>
<organism evidence="2 3">
    <name type="scientific">Pontibacter toksunensis</name>
    <dbReference type="NCBI Taxonomy" id="1332631"/>
    <lineage>
        <taxon>Bacteria</taxon>
        <taxon>Pseudomonadati</taxon>
        <taxon>Bacteroidota</taxon>
        <taxon>Cytophagia</taxon>
        <taxon>Cytophagales</taxon>
        <taxon>Hymenobacteraceae</taxon>
        <taxon>Pontibacter</taxon>
    </lineage>
</organism>
<keyword evidence="1" id="KW-0472">Membrane</keyword>
<gene>
    <name evidence="2" type="ORF">ACFS7Z_26575</name>
</gene>
<evidence type="ECO:0000256" key="1">
    <source>
        <dbReference type="SAM" id="Phobius"/>
    </source>
</evidence>
<dbReference type="EMBL" id="JBHUOX010000057">
    <property type="protein sequence ID" value="MFD3003950.1"/>
    <property type="molecule type" value="Genomic_DNA"/>
</dbReference>
<keyword evidence="1" id="KW-1133">Transmembrane helix</keyword>
<name>A0ABW6C2G3_9BACT</name>
<feature type="transmembrane region" description="Helical" evidence="1">
    <location>
        <begin position="71"/>
        <end position="93"/>
    </location>
</feature>
<evidence type="ECO:0000313" key="3">
    <source>
        <dbReference type="Proteomes" id="UP001597641"/>
    </source>
</evidence>
<sequence>MLLPLNPGWTDSYRSVSSKNALCTGAFLPAVSFSSRQHHKKLTQGKEERTGVDMLLNLQEKHWRRNKAVKAAVELHLFALFLLSLSAAVLFLAEPTPPTAHVLYLSLSAYATAILCVAADRAIG</sequence>
<reference evidence="3" key="1">
    <citation type="journal article" date="2019" name="Int. J. Syst. Evol. Microbiol.">
        <title>The Global Catalogue of Microorganisms (GCM) 10K type strain sequencing project: providing services to taxonomists for standard genome sequencing and annotation.</title>
        <authorList>
            <consortium name="The Broad Institute Genomics Platform"/>
            <consortium name="The Broad Institute Genome Sequencing Center for Infectious Disease"/>
            <person name="Wu L."/>
            <person name="Ma J."/>
        </authorList>
    </citation>
    <scope>NUCLEOTIDE SEQUENCE [LARGE SCALE GENOMIC DNA]</scope>
    <source>
        <strain evidence="3">KCTC 23984</strain>
    </source>
</reference>
<proteinExistence type="predicted"/>
<evidence type="ECO:0000313" key="2">
    <source>
        <dbReference type="EMBL" id="MFD3003950.1"/>
    </source>
</evidence>
<keyword evidence="1" id="KW-0812">Transmembrane</keyword>
<keyword evidence="3" id="KW-1185">Reference proteome</keyword>